<dbReference type="PANTHER" id="PTHR30536">
    <property type="entry name" value="ALTRONATE/GALACTARATE DEHYDRATASE"/>
    <property type="match status" value="1"/>
</dbReference>
<evidence type="ECO:0000259" key="3">
    <source>
        <dbReference type="Pfam" id="PF04295"/>
    </source>
</evidence>
<dbReference type="InterPro" id="IPR007392">
    <property type="entry name" value="GD_AH_second"/>
</dbReference>
<sequence>MKFKGYRRSDGSVGVRNHVVILPGCICSAGAARKIAAAVEGTTYLYNPNGCAQNSEDTALTLEILSGMIANGNVYGALIVGLGCEIIQEETYLNAIRQKTDKPVYYISIQKEGGLAKTVAKGAQLAEKLRADADRCQREDCDISELILGMECGGSDPTSGFSANTVLGNTSDRLVDLGGTSVLSETPEAIGAENILRKRGITPEIGQKLYDTVKQCEQLYLNAGEDIRNTNPSPGNKAGGITTLEEKSIGCIHKSGTKPFTNVIGYGEKITEKGLLFMDSTAYDVASTVAKIAGGAQIVAFTTGRGTPVGNAIAPVIKITGNHHTFTHLNDMMDFDTSGSFLSDTSIEDLGAELLEYILDVCNGTLVKAEENDISDMAINQLHSYC</sequence>
<dbReference type="GO" id="GO:0016829">
    <property type="term" value="F:lyase activity"/>
    <property type="evidence" value="ECO:0007669"/>
    <property type="project" value="UniProtKB-KW"/>
</dbReference>
<organism evidence="5 6">
    <name type="scientific">Emergencia timonensis</name>
    <dbReference type="NCBI Taxonomy" id="1776384"/>
    <lineage>
        <taxon>Bacteria</taxon>
        <taxon>Bacillati</taxon>
        <taxon>Bacillota</taxon>
        <taxon>Clostridia</taxon>
        <taxon>Peptostreptococcales</taxon>
        <taxon>Anaerovoracaceae</taxon>
        <taxon>Emergencia</taxon>
    </lineage>
</organism>
<dbReference type="RefSeq" id="WP_067541297.1">
    <property type="nucleotide sequence ID" value="NZ_AP025567.1"/>
</dbReference>
<reference evidence="5 6" key="1">
    <citation type="submission" date="2018-08" db="EMBL/GenBank/DDBJ databases">
        <title>A genome reference for cultivated species of the human gut microbiota.</title>
        <authorList>
            <person name="Zou Y."/>
            <person name="Xue W."/>
            <person name="Luo G."/>
        </authorList>
    </citation>
    <scope>NUCLEOTIDE SEQUENCE [LARGE SCALE GENOMIC DNA]</scope>
    <source>
        <strain evidence="5 6">AM07-24</strain>
    </source>
</reference>
<evidence type="ECO:0000256" key="1">
    <source>
        <dbReference type="ARBA" id="ARBA00010986"/>
    </source>
</evidence>
<evidence type="ECO:0000259" key="4">
    <source>
        <dbReference type="Pfam" id="PF20629"/>
    </source>
</evidence>
<evidence type="ECO:0000256" key="2">
    <source>
        <dbReference type="ARBA" id="ARBA00023239"/>
    </source>
</evidence>
<dbReference type="InterPro" id="IPR052172">
    <property type="entry name" value="UxaA_altronate/galactarate_dh"/>
</dbReference>
<accession>A0A415DSY8</accession>
<feature type="domain" description="D-galactarate/Altronate dehydratase C-terminal" evidence="4">
    <location>
        <begin position="143"/>
        <end position="381"/>
    </location>
</feature>
<evidence type="ECO:0000313" key="5">
    <source>
        <dbReference type="EMBL" id="RHJ82776.1"/>
    </source>
</evidence>
<dbReference type="PANTHER" id="PTHR30536:SF5">
    <property type="entry name" value="ALTRONATE DEHYDRATASE"/>
    <property type="match status" value="1"/>
</dbReference>
<dbReference type="GO" id="GO:0019698">
    <property type="term" value="P:D-galacturonate catabolic process"/>
    <property type="evidence" value="ECO:0007669"/>
    <property type="project" value="TreeGrafter"/>
</dbReference>
<dbReference type="Pfam" id="PF20629">
    <property type="entry name" value="GD_AH_C"/>
    <property type="match status" value="1"/>
</dbReference>
<dbReference type="AlphaFoldDB" id="A0A415DSY8"/>
<keyword evidence="6" id="KW-1185">Reference proteome</keyword>
<dbReference type="EMBL" id="QRMS01000012">
    <property type="protein sequence ID" value="RHJ82776.1"/>
    <property type="molecule type" value="Genomic_DNA"/>
</dbReference>
<protein>
    <submittedName>
        <fullName evidence="5">Altronate dehydratase</fullName>
    </submittedName>
</protein>
<evidence type="ECO:0000313" key="6">
    <source>
        <dbReference type="Proteomes" id="UP000284841"/>
    </source>
</evidence>
<dbReference type="InterPro" id="IPR048332">
    <property type="entry name" value="GD_AH_C"/>
</dbReference>
<dbReference type="GeneID" id="83005784"/>
<dbReference type="Pfam" id="PF04295">
    <property type="entry name" value="GD_AH_second"/>
    <property type="match status" value="1"/>
</dbReference>
<comment type="caution">
    <text evidence="5">The sequence shown here is derived from an EMBL/GenBank/DDBJ whole genome shotgun (WGS) entry which is preliminary data.</text>
</comment>
<dbReference type="Proteomes" id="UP000284841">
    <property type="component" value="Unassembled WGS sequence"/>
</dbReference>
<proteinExistence type="inferred from homology"/>
<feature type="domain" description="D-galactarate/Altronate dehydratase second" evidence="3">
    <location>
        <begin position="5"/>
        <end position="133"/>
    </location>
</feature>
<keyword evidence="2" id="KW-0456">Lyase</keyword>
<comment type="similarity">
    <text evidence="1">Belongs to the UxaA family.</text>
</comment>
<name>A0A415DSY8_9FIRM</name>
<gene>
    <name evidence="5" type="ORF">DW099_19645</name>
</gene>
<dbReference type="OrthoDB" id="9804574at2"/>
<dbReference type="STRING" id="1776384.GCA_900086585_03487"/>